<protein>
    <submittedName>
        <fullName evidence="2">Uncharacterized protein</fullName>
    </submittedName>
</protein>
<gene>
    <name evidence="2" type="ORF">Tci_670511</name>
</gene>
<dbReference type="AlphaFoldDB" id="A0A699KJU0"/>
<name>A0A699KJU0_TANCI</name>
<evidence type="ECO:0000313" key="2">
    <source>
        <dbReference type="EMBL" id="GFA98539.1"/>
    </source>
</evidence>
<reference evidence="2" key="1">
    <citation type="journal article" date="2019" name="Sci. Rep.">
        <title>Draft genome of Tanacetum cinerariifolium, the natural source of mosquito coil.</title>
        <authorList>
            <person name="Yamashiro T."/>
            <person name="Shiraishi A."/>
            <person name="Satake H."/>
            <person name="Nakayama K."/>
        </authorList>
    </citation>
    <scope>NUCLEOTIDE SEQUENCE</scope>
</reference>
<dbReference type="EMBL" id="BKCJ010527635">
    <property type="protein sequence ID" value="GFA98539.1"/>
    <property type="molecule type" value="Genomic_DNA"/>
</dbReference>
<sequence length="190" mass="21442">GCIQTGGKIVELDADEDVTLVDAKEYMNANDTNEVEPAKVEEVIKVVTTAKLMTEVVTTVATTITVAQVPKAGALRRRRGVVIQVPEETATALVILHSKDDVIEQVKRREKQDNTVMRYQALKRKHVTKAQERKNMMIYLKNMVGFKMDLFKGEKEIEEEGSKRKGDSLNQDATKKQTIDKETEELKTHL</sequence>
<accession>A0A699KJU0</accession>
<proteinExistence type="predicted"/>
<evidence type="ECO:0000256" key="1">
    <source>
        <dbReference type="SAM" id="MobiDB-lite"/>
    </source>
</evidence>
<comment type="caution">
    <text evidence="2">The sequence shown here is derived from an EMBL/GenBank/DDBJ whole genome shotgun (WGS) entry which is preliminary data.</text>
</comment>
<organism evidence="2">
    <name type="scientific">Tanacetum cinerariifolium</name>
    <name type="common">Dalmatian daisy</name>
    <name type="synonym">Chrysanthemum cinerariifolium</name>
    <dbReference type="NCBI Taxonomy" id="118510"/>
    <lineage>
        <taxon>Eukaryota</taxon>
        <taxon>Viridiplantae</taxon>
        <taxon>Streptophyta</taxon>
        <taxon>Embryophyta</taxon>
        <taxon>Tracheophyta</taxon>
        <taxon>Spermatophyta</taxon>
        <taxon>Magnoliopsida</taxon>
        <taxon>eudicotyledons</taxon>
        <taxon>Gunneridae</taxon>
        <taxon>Pentapetalae</taxon>
        <taxon>asterids</taxon>
        <taxon>campanulids</taxon>
        <taxon>Asterales</taxon>
        <taxon>Asteraceae</taxon>
        <taxon>Asteroideae</taxon>
        <taxon>Anthemideae</taxon>
        <taxon>Anthemidinae</taxon>
        <taxon>Tanacetum</taxon>
    </lineage>
</organism>
<feature type="region of interest" description="Disordered" evidence="1">
    <location>
        <begin position="157"/>
        <end position="190"/>
    </location>
</feature>
<feature type="non-terminal residue" evidence="2">
    <location>
        <position position="1"/>
    </location>
</feature>